<dbReference type="InterPro" id="IPR000589">
    <property type="entry name" value="Ribosomal_uS15"/>
</dbReference>
<proteinExistence type="inferred from homology"/>
<gene>
    <name evidence="5" type="ORF">D9756_008430</name>
</gene>
<dbReference type="SMART" id="SM01387">
    <property type="entry name" value="Ribosomal_S15"/>
    <property type="match status" value="1"/>
</dbReference>
<sequence>MFRISLPNASWPLTSISSRLSSSSVSSFHTSAVLQARRTASSRKRNIQRTQERRIQEAQNKPSIVLGTRAHEEETVWPKCDLAKCLVNPHSLNGPPVTLPSTSTSSSASSAMPAHLLETIENPELGATVTVPKHTNYGIDAPEKEMLFMELPNLTATAPLIADESSFNSTFDVGARSQVSAEALAGKHAAAAEAEKKKMDAFAKVIDLQNANAGGIAYENRRRIILAFSAPENPFDPGRTEVQAALLTYKIRNMWSHLTTFKRDVGNRRGLLKLIHQRAKILRYLKRKDQDRYEALLPRLALDSRSVEGELVL</sequence>
<dbReference type="GO" id="GO:0006412">
    <property type="term" value="P:translation"/>
    <property type="evidence" value="ECO:0007669"/>
    <property type="project" value="InterPro"/>
</dbReference>
<organism evidence="5 6">
    <name type="scientific">Leucocoprinus leucothites</name>
    <dbReference type="NCBI Taxonomy" id="201217"/>
    <lineage>
        <taxon>Eukaryota</taxon>
        <taxon>Fungi</taxon>
        <taxon>Dikarya</taxon>
        <taxon>Basidiomycota</taxon>
        <taxon>Agaricomycotina</taxon>
        <taxon>Agaricomycetes</taxon>
        <taxon>Agaricomycetidae</taxon>
        <taxon>Agaricales</taxon>
        <taxon>Agaricineae</taxon>
        <taxon>Agaricaceae</taxon>
        <taxon>Leucocoprinus</taxon>
    </lineage>
</organism>
<dbReference type="HAMAP" id="MF_01343_B">
    <property type="entry name" value="Ribosomal_uS15_B"/>
    <property type="match status" value="1"/>
</dbReference>
<dbReference type="GO" id="GO:0003735">
    <property type="term" value="F:structural constituent of ribosome"/>
    <property type="evidence" value="ECO:0007669"/>
    <property type="project" value="InterPro"/>
</dbReference>
<reference evidence="5 6" key="1">
    <citation type="journal article" date="2020" name="ISME J.">
        <title>Uncovering the hidden diversity of litter-decomposition mechanisms in mushroom-forming fungi.</title>
        <authorList>
            <person name="Floudas D."/>
            <person name="Bentzer J."/>
            <person name="Ahren D."/>
            <person name="Johansson T."/>
            <person name="Persson P."/>
            <person name="Tunlid A."/>
        </authorList>
    </citation>
    <scope>NUCLEOTIDE SEQUENCE [LARGE SCALE GENOMIC DNA]</scope>
    <source>
        <strain evidence="5 6">CBS 146.42</strain>
    </source>
</reference>
<dbReference type="GO" id="GO:0005737">
    <property type="term" value="C:cytoplasm"/>
    <property type="evidence" value="ECO:0007669"/>
    <property type="project" value="UniProtKB-ARBA"/>
</dbReference>
<dbReference type="InterPro" id="IPR005290">
    <property type="entry name" value="Ribosomal_uS15_bac-type"/>
</dbReference>
<dbReference type="Proteomes" id="UP000559027">
    <property type="component" value="Unassembled WGS sequence"/>
</dbReference>
<dbReference type="Pfam" id="PF00312">
    <property type="entry name" value="Ribosomal_S15"/>
    <property type="match status" value="1"/>
</dbReference>
<comment type="similarity">
    <text evidence="1">Belongs to the universal ribosomal protein uS15 family.</text>
</comment>
<evidence type="ECO:0000313" key="6">
    <source>
        <dbReference type="Proteomes" id="UP000559027"/>
    </source>
</evidence>
<accession>A0A8H5CZU3</accession>
<dbReference type="PANTHER" id="PTHR23321:SF26">
    <property type="entry name" value="SMALL RIBOSOMAL SUBUNIT PROTEIN US15M"/>
    <property type="match status" value="1"/>
</dbReference>
<protein>
    <recommendedName>
        <fullName evidence="7">Ribosomal protein S15</fullName>
    </recommendedName>
</protein>
<dbReference type="PROSITE" id="PS00362">
    <property type="entry name" value="RIBOSOMAL_S15"/>
    <property type="match status" value="1"/>
</dbReference>
<evidence type="ECO:0000256" key="3">
    <source>
        <dbReference type="ARBA" id="ARBA00023274"/>
    </source>
</evidence>
<dbReference type="EMBL" id="JAACJO010000013">
    <property type="protein sequence ID" value="KAF5351064.1"/>
    <property type="molecule type" value="Genomic_DNA"/>
</dbReference>
<comment type="caution">
    <text evidence="5">The sequence shown here is derived from an EMBL/GenBank/DDBJ whole genome shotgun (WGS) entry which is preliminary data.</text>
</comment>
<dbReference type="CDD" id="cd00677">
    <property type="entry name" value="S15_NS1_EPRS_RNA-bind"/>
    <property type="match status" value="1"/>
</dbReference>
<dbReference type="AlphaFoldDB" id="A0A8H5CZU3"/>
<keyword evidence="2" id="KW-0689">Ribosomal protein</keyword>
<dbReference type="Gene3D" id="1.10.287.10">
    <property type="entry name" value="S15/NS1, RNA-binding"/>
    <property type="match status" value="1"/>
</dbReference>
<dbReference type="GO" id="GO:1990904">
    <property type="term" value="C:ribonucleoprotein complex"/>
    <property type="evidence" value="ECO:0007669"/>
    <property type="project" value="UniProtKB-KW"/>
</dbReference>
<evidence type="ECO:0000256" key="4">
    <source>
        <dbReference type="SAM" id="MobiDB-lite"/>
    </source>
</evidence>
<dbReference type="NCBIfam" id="TIGR00952">
    <property type="entry name" value="S15_bact"/>
    <property type="match status" value="1"/>
</dbReference>
<dbReference type="OrthoDB" id="441444at2759"/>
<keyword evidence="6" id="KW-1185">Reference proteome</keyword>
<feature type="region of interest" description="Disordered" evidence="4">
    <location>
        <begin position="36"/>
        <end position="63"/>
    </location>
</feature>
<evidence type="ECO:0000313" key="5">
    <source>
        <dbReference type="EMBL" id="KAF5351064.1"/>
    </source>
</evidence>
<dbReference type="InterPro" id="IPR009068">
    <property type="entry name" value="uS15_NS1_RNA-bd_sf"/>
</dbReference>
<keyword evidence="3" id="KW-0687">Ribonucleoprotein</keyword>
<evidence type="ECO:0008006" key="7">
    <source>
        <dbReference type="Google" id="ProtNLM"/>
    </source>
</evidence>
<dbReference type="SUPFAM" id="SSF47060">
    <property type="entry name" value="S15/NS1 RNA-binding domain"/>
    <property type="match status" value="1"/>
</dbReference>
<dbReference type="GO" id="GO:0005840">
    <property type="term" value="C:ribosome"/>
    <property type="evidence" value="ECO:0007669"/>
    <property type="project" value="UniProtKB-KW"/>
</dbReference>
<name>A0A8H5CZU3_9AGAR</name>
<dbReference type="PANTHER" id="PTHR23321">
    <property type="entry name" value="RIBOSOMAL PROTEIN S15, BACTERIAL AND ORGANELLAR"/>
    <property type="match status" value="1"/>
</dbReference>
<evidence type="ECO:0000256" key="2">
    <source>
        <dbReference type="ARBA" id="ARBA00022980"/>
    </source>
</evidence>
<evidence type="ECO:0000256" key="1">
    <source>
        <dbReference type="ARBA" id="ARBA00008434"/>
    </source>
</evidence>